<keyword evidence="3" id="KW-1185">Reference proteome</keyword>
<evidence type="ECO:0000256" key="1">
    <source>
        <dbReference type="SAM" id="MobiDB-lite"/>
    </source>
</evidence>
<dbReference type="Proteomes" id="UP001066276">
    <property type="component" value="Chromosome 5"/>
</dbReference>
<comment type="caution">
    <text evidence="2">The sequence shown here is derived from an EMBL/GenBank/DDBJ whole genome shotgun (WGS) entry which is preliminary data.</text>
</comment>
<gene>
    <name evidence="2" type="ORF">NDU88_010309</name>
</gene>
<proteinExistence type="predicted"/>
<dbReference type="AlphaFoldDB" id="A0AAV7RXW4"/>
<feature type="region of interest" description="Disordered" evidence="1">
    <location>
        <begin position="20"/>
        <end position="49"/>
    </location>
</feature>
<accession>A0AAV7RXW4</accession>
<reference evidence="2" key="1">
    <citation type="journal article" date="2022" name="bioRxiv">
        <title>Sequencing and chromosome-scale assembly of the giantPleurodeles waltlgenome.</title>
        <authorList>
            <person name="Brown T."/>
            <person name="Elewa A."/>
            <person name="Iarovenko S."/>
            <person name="Subramanian E."/>
            <person name="Araus A.J."/>
            <person name="Petzold A."/>
            <person name="Susuki M."/>
            <person name="Suzuki K.-i.T."/>
            <person name="Hayashi T."/>
            <person name="Toyoda A."/>
            <person name="Oliveira C."/>
            <person name="Osipova E."/>
            <person name="Leigh N.D."/>
            <person name="Simon A."/>
            <person name="Yun M.H."/>
        </authorList>
    </citation>
    <scope>NUCLEOTIDE SEQUENCE</scope>
    <source>
        <strain evidence="2">20211129_DDA</strain>
        <tissue evidence="2">Liver</tissue>
    </source>
</reference>
<organism evidence="2 3">
    <name type="scientific">Pleurodeles waltl</name>
    <name type="common">Iberian ribbed newt</name>
    <dbReference type="NCBI Taxonomy" id="8319"/>
    <lineage>
        <taxon>Eukaryota</taxon>
        <taxon>Metazoa</taxon>
        <taxon>Chordata</taxon>
        <taxon>Craniata</taxon>
        <taxon>Vertebrata</taxon>
        <taxon>Euteleostomi</taxon>
        <taxon>Amphibia</taxon>
        <taxon>Batrachia</taxon>
        <taxon>Caudata</taxon>
        <taxon>Salamandroidea</taxon>
        <taxon>Salamandridae</taxon>
        <taxon>Pleurodelinae</taxon>
        <taxon>Pleurodeles</taxon>
    </lineage>
</organism>
<evidence type="ECO:0000313" key="2">
    <source>
        <dbReference type="EMBL" id="KAJ1157604.1"/>
    </source>
</evidence>
<sequence length="68" mass="7206">MGQATARSKAVGAVACRGKVLPSRGPTEKDKTLPAKMSEGVPPRRKVGDALTKMAASCRRGRWAKTKP</sequence>
<name>A0AAV7RXW4_PLEWA</name>
<dbReference type="EMBL" id="JANPWB010000009">
    <property type="protein sequence ID" value="KAJ1157604.1"/>
    <property type="molecule type" value="Genomic_DNA"/>
</dbReference>
<protein>
    <submittedName>
        <fullName evidence="2">Uncharacterized protein</fullName>
    </submittedName>
</protein>
<evidence type="ECO:0000313" key="3">
    <source>
        <dbReference type="Proteomes" id="UP001066276"/>
    </source>
</evidence>